<feature type="compositionally biased region" description="Low complexity" evidence="1">
    <location>
        <begin position="38"/>
        <end position="51"/>
    </location>
</feature>
<keyword evidence="4" id="KW-1185">Reference proteome</keyword>
<dbReference type="InterPro" id="IPR006059">
    <property type="entry name" value="SBP"/>
</dbReference>
<proteinExistence type="predicted"/>
<evidence type="ECO:0000313" key="4">
    <source>
        <dbReference type="Proteomes" id="UP000518605"/>
    </source>
</evidence>
<dbReference type="Gene3D" id="3.40.190.10">
    <property type="entry name" value="Periplasmic binding protein-like II"/>
    <property type="match status" value="2"/>
</dbReference>
<dbReference type="Pfam" id="PF01547">
    <property type="entry name" value="SBP_bac_1"/>
    <property type="match status" value="1"/>
</dbReference>
<sequence>MKRDVRFISFIVVAVVCAALLNACVANQNTNTPNQSEGNTGTNKGTNGANGTEKEEPIVLTIVNAAGGTPNFPTGDPFWEDNPVAKALEEKLNIKLKWEVFSGVGKDKLNVVLASGEYPDIIMLSDPTKIIADQIAISLNELIDQYGPDLKKKFGSALNMLKQSNGNIYHLTNSYLPEGATPPGFGYSLQVRTDIFEALGSPKLETSDDVYNYLKSVKEKYPITSDGQTMYPMSGFNRNWGSPYFGMIAMAGSPADSKLYIREDDSVKYWPKAPWAEEVIQFYNKLYREGLIDPEAFTQDYAAWQKSKLYAARIAAHIGGWNQTFDVLKTYTDAKLPNAEKMYFQNFVFKFPSGDKPAIFSASKKGTGALVITDKAKNPEEAMKLLNYLTTEEGNFLAMNGPEGIQWEKLDGKPALKKSYLDRWLAGEAQVNIEKETGMNHYSRLVGSDLGQTSWGTYWILKDDPIATNNTRMQQKDQALSPYWYDATTIGNLMAGADTDTVAKQQAVDKRLYENAFSVILAKSDTEFETEFAEFLKELDAVGAVAVEEYMTKMHKQYKQQLSGE</sequence>
<dbReference type="PANTHER" id="PTHR43649:SF12">
    <property type="entry name" value="DIACETYLCHITOBIOSE BINDING PROTEIN DASA"/>
    <property type="match status" value="1"/>
</dbReference>
<dbReference type="Proteomes" id="UP000518605">
    <property type="component" value="Unassembled WGS sequence"/>
</dbReference>
<keyword evidence="2" id="KW-0732">Signal</keyword>
<dbReference type="InterPro" id="IPR050490">
    <property type="entry name" value="Bact_solute-bd_prot1"/>
</dbReference>
<name>A0A7W5GD16_9BACL</name>
<protein>
    <submittedName>
        <fullName evidence="3">Putative aldouronate transport system substrate-binding protein</fullName>
    </submittedName>
</protein>
<dbReference type="AlphaFoldDB" id="A0A7W5GD16"/>
<evidence type="ECO:0000256" key="1">
    <source>
        <dbReference type="SAM" id="MobiDB-lite"/>
    </source>
</evidence>
<reference evidence="3 4" key="1">
    <citation type="submission" date="2020-08" db="EMBL/GenBank/DDBJ databases">
        <title>Genomic Encyclopedia of Type Strains, Phase III (KMG-III): the genomes of soil and plant-associated and newly described type strains.</title>
        <authorList>
            <person name="Whitman W."/>
        </authorList>
    </citation>
    <scope>NUCLEOTIDE SEQUENCE [LARGE SCALE GENOMIC DNA]</scope>
    <source>
        <strain evidence="3 4">CECT 8234</strain>
    </source>
</reference>
<dbReference type="PANTHER" id="PTHR43649">
    <property type="entry name" value="ARABINOSE-BINDING PROTEIN-RELATED"/>
    <property type="match status" value="1"/>
</dbReference>
<feature type="region of interest" description="Disordered" evidence="1">
    <location>
        <begin position="30"/>
        <end position="53"/>
    </location>
</feature>
<dbReference type="RefSeq" id="WP_183570112.1">
    <property type="nucleotide sequence ID" value="NZ_CBCSLB010000023.1"/>
</dbReference>
<feature type="signal peptide" evidence="2">
    <location>
        <begin position="1"/>
        <end position="28"/>
    </location>
</feature>
<gene>
    <name evidence="3" type="ORF">FHS16_005548</name>
</gene>
<dbReference type="SUPFAM" id="SSF53850">
    <property type="entry name" value="Periplasmic binding protein-like II"/>
    <property type="match status" value="1"/>
</dbReference>
<comment type="caution">
    <text evidence="3">The sequence shown here is derived from an EMBL/GenBank/DDBJ whole genome shotgun (WGS) entry which is preliminary data.</text>
</comment>
<accession>A0A7W5GD16</accession>
<feature type="chain" id="PRO_5031523759" evidence="2">
    <location>
        <begin position="29"/>
        <end position="565"/>
    </location>
</feature>
<evidence type="ECO:0000256" key="2">
    <source>
        <dbReference type="SAM" id="SignalP"/>
    </source>
</evidence>
<dbReference type="EMBL" id="JACHXW010000024">
    <property type="protein sequence ID" value="MBB3155440.1"/>
    <property type="molecule type" value="Genomic_DNA"/>
</dbReference>
<evidence type="ECO:0000313" key="3">
    <source>
        <dbReference type="EMBL" id="MBB3155440.1"/>
    </source>
</evidence>
<organism evidence="3 4">
    <name type="scientific">Paenibacillus endophyticus</name>
    <dbReference type="NCBI Taxonomy" id="1294268"/>
    <lineage>
        <taxon>Bacteria</taxon>
        <taxon>Bacillati</taxon>
        <taxon>Bacillota</taxon>
        <taxon>Bacilli</taxon>
        <taxon>Bacillales</taxon>
        <taxon>Paenibacillaceae</taxon>
        <taxon>Paenibacillus</taxon>
    </lineage>
</organism>